<reference evidence="1 2" key="1">
    <citation type="submission" date="2019-11" db="EMBL/GenBank/DDBJ databases">
        <title>Whole genome sequence of Oryza granulata.</title>
        <authorList>
            <person name="Li W."/>
        </authorList>
    </citation>
    <scope>NUCLEOTIDE SEQUENCE [LARGE SCALE GENOMIC DNA]</scope>
    <source>
        <strain evidence="2">cv. Menghai</strain>
        <tissue evidence="1">Leaf</tissue>
    </source>
</reference>
<comment type="caution">
    <text evidence="1">The sequence shown here is derived from an EMBL/GenBank/DDBJ whole genome shotgun (WGS) entry which is preliminary data.</text>
</comment>
<name>A0A6G1D3E3_9ORYZ</name>
<evidence type="ECO:0000313" key="1">
    <source>
        <dbReference type="EMBL" id="KAF0907228.1"/>
    </source>
</evidence>
<protein>
    <submittedName>
        <fullName evidence="1">Uncharacterized protein</fullName>
    </submittedName>
</protein>
<sequence length="86" mass="9353">MPSSPVTAACAAYALAIRLCTERPRHPPTTSPAPPTSPRLEPLSWAPSCTVPALICWHTLSPSLSLFLGALAVHRGWPHQIHLRRK</sequence>
<accession>A0A6G1D3E3</accession>
<proteinExistence type="predicted"/>
<dbReference type="EMBL" id="SPHZ02000007">
    <property type="protein sequence ID" value="KAF0907228.1"/>
    <property type="molecule type" value="Genomic_DNA"/>
</dbReference>
<keyword evidence="2" id="KW-1185">Reference proteome</keyword>
<evidence type="ECO:0000313" key="2">
    <source>
        <dbReference type="Proteomes" id="UP000479710"/>
    </source>
</evidence>
<organism evidence="1 2">
    <name type="scientific">Oryza meyeriana var. granulata</name>
    <dbReference type="NCBI Taxonomy" id="110450"/>
    <lineage>
        <taxon>Eukaryota</taxon>
        <taxon>Viridiplantae</taxon>
        <taxon>Streptophyta</taxon>
        <taxon>Embryophyta</taxon>
        <taxon>Tracheophyta</taxon>
        <taxon>Spermatophyta</taxon>
        <taxon>Magnoliopsida</taxon>
        <taxon>Liliopsida</taxon>
        <taxon>Poales</taxon>
        <taxon>Poaceae</taxon>
        <taxon>BOP clade</taxon>
        <taxon>Oryzoideae</taxon>
        <taxon>Oryzeae</taxon>
        <taxon>Oryzinae</taxon>
        <taxon>Oryza</taxon>
        <taxon>Oryza meyeriana</taxon>
    </lineage>
</organism>
<gene>
    <name evidence="1" type="ORF">E2562_015735</name>
</gene>
<dbReference type="AlphaFoldDB" id="A0A6G1D3E3"/>
<dbReference type="Proteomes" id="UP000479710">
    <property type="component" value="Unassembled WGS sequence"/>
</dbReference>